<dbReference type="InterPro" id="IPR016032">
    <property type="entry name" value="Sig_transdc_resp-reg_C-effctor"/>
</dbReference>
<dbReference type="InterPro" id="IPR036388">
    <property type="entry name" value="WH-like_DNA-bd_sf"/>
</dbReference>
<evidence type="ECO:0000256" key="1">
    <source>
        <dbReference type="SAM" id="MobiDB-lite"/>
    </source>
</evidence>
<dbReference type="SMART" id="SM00421">
    <property type="entry name" value="HTH_LUXR"/>
    <property type="match status" value="1"/>
</dbReference>
<dbReference type="InterPro" id="IPR000792">
    <property type="entry name" value="Tscrpt_reg_LuxR_C"/>
</dbReference>
<keyword evidence="4" id="KW-1185">Reference proteome</keyword>
<evidence type="ECO:0000313" key="4">
    <source>
        <dbReference type="Proteomes" id="UP001364224"/>
    </source>
</evidence>
<dbReference type="Proteomes" id="UP001364224">
    <property type="component" value="Unassembled WGS sequence"/>
</dbReference>
<dbReference type="EMBL" id="JAZHRV010000001">
    <property type="protein sequence ID" value="MEH2553954.1"/>
    <property type="molecule type" value="Genomic_DNA"/>
</dbReference>
<sequence>MSVPFRKTVFLVDAMAFRRARAESFLNPWARNESVELISLDPDEAHTRLVERAVCDMLIYSVGAPSPHEVFTEIQVLHTLRRDAALAIVSDDENPSTVLAAIRCGAQGYFSNSMPPELALQALSFVLHGGTYFPPTAIMASQTFSAPAPIEYRLPDLSPEQPLPGPELQTQAPPLGPDDGLYEQQVSLFDDKAATSVPRDYGFNGIRPAPEFTERQYAVLVCLCQGDPNKVIGRKLGMTETTVKVHVREIMRKLGVSNRTQVAIAAAHVCSNNAVELVSADLSMAVKPSISH</sequence>
<dbReference type="PANTHER" id="PTHR45566">
    <property type="entry name" value="HTH-TYPE TRANSCRIPTIONAL REGULATOR YHJB-RELATED"/>
    <property type="match status" value="1"/>
</dbReference>
<dbReference type="Pfam" id="PF00196">
    <property type="entry name" value="GerE"/>
    <property type="match status" value="1"/>
</dbReference>
<dbReference type="SUPFAM" id="SSF46894">
    <property type="entry name" value="C-terminal effector domain of the bipartite response regulators"/>
    <property type="match status" value="1"/>
</dbReference>
<dbReference type="Gene3D" id="3.40.50.2300">
    <property type="match status" value="1"/>
</dbReference>
<dbReference type="GO" id="GO:0003677">
    <property type="term" value="F:DNA binding"/>
    <property type="evidence" value="ECO:0007669"/>
    <property type="project" value="UniProtKB-KW"/>
</dbReference>
<keyword evidence="3" id="KW-0238">DNA-binding</keyword>
<gene>
    <name evidence="3" type="ORF">V1286_001483</name>
</gene>
<accession>A0ABU8B5Z8</accession>
<reference evidence="3 4" key="1">
    <citation type="submission" date="2024-02" db="EMBL/GenBank/DDBJ databases">
        <title>Adaptive strategies in a cosmopolitan and abundant soil bacterium.</title>
        <authorList>
            <person name="Carini P."/>
        </authorList>
    </citation>
    <scope>NUCLEOTIDE SEQUENCE [LARGE SCALE GENOMIC DNA]</scope>
    <source>
        <strain evidence="3 4">AZCC 1608</strain>
    </source>
</reference>
<evidence type="ECO:0000313" key="3">
    <source>
        <dbReference type="EMBL" id="MEH2553954.1"/>
    </source>
</evidence>
<name>A0ABU8B5Z8_9BRAD</name>
<feature type="region of interest" description="Disordered" evidence="1">
    <location>
        <begin position="155"/>
        <end position="177"/>
    </location>
</feature>
<dbReference type="CDD" id="cd06170">
    <property type="entry name" value="LuxR_C_like"/>
    <property type="match status" value="1"/>
</dbReference>
<dbReference type="Gene3D" id="1.10.10.10">
    <property type="entry name" value="Winged helix-like DNA-binding domain superfamily/Winged helix DNA-binding domain"/>
    <property type="match status" value="1"/>
</dbReference>
<protein>
    <submittedName>
        <fullName evidence="3">DNA-binding NarL/FixJ family response regulator</fullName>
    </submittedName>
</protein>
<dbReference type="PANTHER" id="PTHR45566:SF1">
    <property type="entry name" value="HTH-TYPE TRANSCRIPTIONAL REGULATOR YHJB-RELATED"/>
    <property type="match status" value="1"/>
</dbReference>
<dbReference type="RefSeq" id="WP_334478542.1">
    <property type="nucleotide sequence ID" value="NZ_JAZHRV010000001.1"/>
</dbReference>
<organism evidence="3 4">
    <name type="scientific">Bradyrhizobium algeriense</name>
    <dbReference type="NCBI Taxonomy" id="634784"/>
    <lineage>
        <taxon>Bacteria</taxon>
        <taxon>Pseudomonadati</taxon>
        <taxon>Pseudomonadota</taxon>
        <taxon>Alphaproteobacteria</taxon>
        <taxon>Hyphomicrobiales</taxon>
        <taxon>Nitrobacteraceae</taxon>
        <taxon>Bradyrhizobium</taxon>
    </lineage>
</organism>
<comment type="caution">
    <text evidence="3">The sequence shown here is derived from an EMBL/GenBank/DDBJ whole genome shotgun (WGS) entry which is preliminary data.</text>
</comment>
<dbReference type="InterPro" id="IPR051015">
    <property type="entry name" value="EvgA-like"/>
</dbReference>
<evidence type="ECO:0000259" key="2">
    <source>
        <dbReference type="PROSITE" id="PS50043"/>
    </source>
</evidence>
<proteinExistence type="predicted"/>
<dbReference type="PRINTS" id="PR00038">
    <property type="entry name" value="HTHLUXR"/>
</dbReference>
<feature type="domain" description="HTH luxR-type" evidence="2">
    <location>
        <begin position="205"/>
        <end position="271"/>
    </location>
</feature>
<dbReference type="PROSITE" id="PS50043">
    <property type="entry name" value="HTH_LUXR_2"/>
    <property type="match status" value="1"/>
</dbReference>